<evidence type="ECO:0000313" key="2">
    <source>
        <dbReference type="EMBL" id="NJC71119.1"/>
    </source>
</evidence>
<dbReference type="Pfam" id="PF24254">
    <property type="entry name" value="DUF7455"/>
    <property type="match status" value="1"/>
</dbReference>
<dbReference type="EMBL" id="JAATVY010000009">
    <property type="protein sequence ID" value="NJC71119.1"/>
    <property type="molecule type" value="Genomic_DNA"/>
</dbReference>
<feature type="domain" description="DUF7455" evidence="1">
    <location>
        <begin position="13"/>
        <end position="61"/>
    </location>
</feature>
<reference evidence="2 3" key="1">
    <citation type="submission" date="2020-03" db="EMBL/GenBank/DDBJ databases">
        <title>WGS of the type strain of Planosporangium spp.</title>
        <authorList>
            <person name="Thawai C."/>
        </authorList>
    </citation>
    <scope>NUCLEOTIDE SEQUENCE [LARGE SCALE GENOMIC DNA]</scope>
    <source>
        <strain evidence="2 3">TBRC 5610</strain>
    </source>
</reference>
<comment type="caution">
    <text evidence="2">The sequence shown here is derived from an EMBL/GenBank/DDBJ whole genome shotgun (WGS) entry which is preliminary data.</text>
</comment>
<organism evidence="2 3">
    <name type="scientific">Planosporangium thailandense</name>
    <dbReference type="NCBI Taxonomy" id="765197"/>
    <lineage>
        <taxon>Bacteria</taxon>
        <taxon>Bacillati</taxon>
        <taxon>Actinomycetota</taxon>
        <taxon>Actinomycetes</taxon>
        <taxon>Micromonosporales</taxon>
        <taxon>Micromonosporaceae</taxon>
        <taxon>Planosporangium</taxon>
    </lineage>
</organism>
<protein>
    <recommendedName>
        <fullName evidence="1">DUF7455 domain-containing protein</fullName>
    </recommendedName>
</protein>
<proteinExistence type="predicted"/>
<evidence type="ECO:0000259" key="1">
    <source>
        <dbReference type="Pfam" id="PF24254"/>
    </source>
</evidence>
<accession>A0ABX0Y183</accession>
<evidence type="ECO:0000313" key="3">
    <source>
        <dbReference type="Proteomes" id="UP000722989"/>
    </source>
</evidence>
<name>A0ABX0Y183_9ACTN</name>
<dbReference type="InterPro" id="IPR055878">
    <property type="entry name" value="DUF7455"/>
</dbReference>
<sequence>MVSAASSVAAGSTEPCDRCGAAAKLALVLASGRQLTFCGHHANGYTETILATAESVFLEPGFEWRGAQVESDYIGAHRADAYAW</sequence>
<keyword evidence="3" id="KW-1185">Reference proteome</keyword>
<dbReference type="Proteomes" id="UP000722989">
    <property type="component" value="Unassembled WGS sequence"/>
</dbReference>
<gene>
    <name evidence="2" type="ORF">HC031_15560</name>
</gene>